<protein>
    <recommendedName>
        <fullName evidence="2">Cell shape-determining protein MreC</fullName>
    </recommendedName>
    <alternativeName>
        <fullName evidence="4">Cell shape protein MreC</fullName>
    </alternativeName>
</protein>
<accession>A0ABP8MGV9</accession>
<evidence type="ECO:0000256" key="2">
    <source>
        <dbReference type="ARBA" id="ARBA00013855"/>
    </source>
</evidence>
<evidence type="ECO:0000313" key="7">
    <source>
        <dbReference type="EMBL" id="GAA4450367.1"/>
    </source>
</evidence>
<evidence type="ECO:0000256" key="4">
    <source>
        <dbReference type="ARBA" id="ARBA00032089"/>
    </source>
</evidence>
<dbReference type="Pfam" id="PF04085">
    <property type="entry name" value="MreC"/>
    <property type="match status" value="1"/>
</dbReference>
<dbReference type="InterPro" id="IPR055342">
    <property type="entry name" value="MreC_beta-barrel_core"/>
</dbReference>
<dbReference type="InterPro" id="IPR042175">
    <property type="entry name" value="Cell/Rod_MreC_2"/>
</dbReference>
<proteinExistence type="inferred from homology"/>
<sequence length="292" mass="33099">MRVLISFIQRFFNLILFLGLEILCVIMIARTNNLQGNDIMNSANITVAYWYQKQSGVSNYFALRQVNDSLLSENARLRQELARMGEVDTLKDSAVVHPVVEIKDSVKLVQYAHYYYYKARVVNNSIGAASNFITINRGYKDGIAPNMALVSGTGVVGRVVNTSAHFATALSILNTKQRLSAKLKDGTTSFVYWEQASGPDEMLMKVVQPEIKIHKGDSILTTSYSTVFPADMLIGTVKQVYILKKDNSRILHIRPATNFRNIQYVYAIKNEFIEERRRLEDSTVKADNRQKK</sequence>
<keyword evidence="5" id="KW-1133">Transmembrane helix</keyword>
<keyword evidence="5" id="KW-0812">Transmembrane</keyword>
<feature type="domain" description="Rod shape-determining protein MreC beta-barrel core" evidence="6">
    <location>
        <begin position="121"/>
        <end position="268"/>
    </location>
</feature>
<keyword evidence="3" id="KW-0133">Cell shape</keyword>
<dbReference type="InterPro" id="IPR007221">
    <property type="entry name" value="MreC"/>
</dbReference>
<dbReference type="Gene3D" id="2.40.10.340">
    <property type="entry name" value="Rod shape-determining protein MreC, domain 1"/>
    <property type="match status" value="1"/>
</dbReference>
<keyword evidence="5" id="KW-0472">Membrane</keyword>
<dbReference type="Proteomes" id="UP001501410">
    <property type="component" value="Unassembled WGS sequence"/>
</dbReference>
<name>A0ABP8MGV9_9BACT</name>
<dbReference type="EMBL" id="BAABEZ010000004">
    <property type="protein sequence ID" value="GAA4450367.1"/>
    <property type="molecule type" value="Genomic_DNA"/>
</dbReference>
<dbReference type="InterPro" id="IPR042177">
    <property type="entry name" value="Cell/Rod_1"/>
</dbReference>
<comment type="caution">
    <text evidence="7">The sequence shown here is derived from an EMBL/GenBank/DDBJ whole genome shotgun (WGS) entry which is preliminary data.</text>
</comment>
<gene>
    <name evidence="7" type="primary">mreC</name>
    <name evidence="7" type="ORF">GCM10023092_06070</name>
</gene>
<dbReference type="PANTHER" id="PTHR34138">
    <property type="entry name" value="CELL SHAPE-DETERMINING PROTEIN MREC"/>
    <property type="match status" value="1"/>
</dbReference>
<evidence type="ECO:0000256" key="3">
    <source>
        <dbReference type="ARBA" id="ARBA00022960"/>
    </source>
</evidence>
<evidence type="ECO:0000313" key="8">
    <source>
        <dbReference type="Proteomes" id="UP001501410"/>
    </source>
</evidence>
<dbReference type="PANTHER" id="PTHR34138:SF1">
    <property type="entry name" value="CELL SHAPE-DETERMINING PROTEIN MREC"/>
    <property type="match status" value="1"/>
</dbReference>
<dbReference type="Gene3D" id="2.40.10.350">
    <property type="entry name" value="Rod shape-determining protein MreC, domain 2"/>
    <property type="match status" value="1"/>
</dbReference>
<organism evidence="7 8">
    <name type="scientific">Rurimicrobium arvi</name>
    <dbReference type="NCBI Taxonomy" id="2049916"/>
    <lineage>
        <taxon>Bacteria</taxon>
        <taxon>Pseudomonadati</taxon>
        <taxon>Bacteroidota</taxon>
        <taxon>Chitinophagia</taxon>
        <taxon>Chitinophagales</taxon>
        <taxon>Chitinophagaceae</taxon>
        <taxon>Rurimicrobium</taxon>
    </lineage>
</organism>
<comment type="similarity">
    <text evidence="1">Belongs to the MreC family.</text>
</comment>
<dbReference type="RefSeq" id="WP_344822579.1">
    <property type="nucleotide sequence ID" value="NZ_BAABEZ010000004.1"/>
</dbReference>
<reference evidence="8" key="1">
    <citation type="journal article" date="2019" name="Int. J. Syst. Evol. Microbiol.">
        <title>The Global Catalogue of Microorganisms (GCM) 10K type strain sequencing project: providing services to taxonomists for standard genome sequencing and annotation.</title>
        <authorList>
            <consortium name="The Broad Institute Genomics Platform"/>
            <consortium name="The Broad Institute Genome Sequencing Center for Infectious Disease"/>
            <person name="Wu L."/>
            <person name="Ma J."/>
        </authorList>
    </citation>
    <scope>NUCLEOTIDE SEQUENCE [LARGE SCALE GENOMIC DNA]</scope>
    <source>
        <strain evidence="8">JCM 31921</strain>
    </source>
</reference>
<evidence type="ECO:0000256" key="5">
    <source>
        <dbReference type="SAM" id="Phobius"/>
    </source>
</evidence>
<feature type="transmembrane region" description="Helical" evidence="5">
    <location>
        <begin position="12"/>
        <end position="29"/>
    </location>
</feature>
<evidence type="ECO:0000256" key="1">
    <source>
        <dbReference type="ARBA" id="ARBA00009369"/>
    </source>
</evidence>
<keyword evidence="8" id="KW-1185">Reference proteome</keyword>
<evidence type="ECO:0000259" key="6">
    <source>
        <dbReference type="Pfam" id="PF04085"/>
    </source>
</evidence>